<feature type="region of interest" description="Disordered" evidence="1">
    <location>
        <begin position="49"/>
        <end position="115"/>
    </location>
</feature>
<dbReference type="AlphaFoldDB" id="A0A1Q9CQE2"/>
<dbReference type="Proteomes" id="UP000186817">
    <property type="component" value="Unassembled WGS sequence"/>
</dbReference>
<feature type="compositionally biased region" description="Low complexity" evidence="1">
    <location>
        <begin position="49"/>
        <end position="63"/>
    </location>
</feature>
<feature type="compositionally biased region" description="Low complexity" evidence="1">
    <location>
        <begin position="290"/>
        <end position="299"/>
    </location>
</feature>
<accession>A0A1Q9CQE2</accession>
<dbReference type="EMBL" id="LSRX01000994">
    <property type="protein sequence ID" value="OLP85141.1"/>
    <property type="molecule type" value="Genomic_DNA"/>
</dbReference>
<comment type="caution">
    <text evidence="2">The sequence shown here is derived from an EMBL/GenBank/DDBJ whole genome shotgun (WGS) entry which is preliminary data.</text>
</comment>
<feature type="compositionally biased region" description="Pro residues" evidence="1">
    <location>
        <begin position="79"/>
        <end position="96"/>
    </location>
</feature>
<evidence type="ECO:0000256" key="1">
    <source>
        <dbReference type="SAM" id="MobiDB-lite"/>
    </source>
</evidence>
<dbReference type="OrthoDB" id="428867at2759"/>
<keyword evidence="3" id="KW-1185">Reference proteome</keyword>
<proteinExistence type="predicted"/>
<dbReference type="OMA" id="EREPYCE"/>
<gene>
    <name evidence="2" type="ORF">AK812_SmicGene33901</name>
</gene>
<evidence type="ECO:0000313" key="2">
    <source>
        <dbReference type="EMBL" id="OLP85141.1"/>
    </source>
</evidence>
<evidence type="ECO:0000313" key="3">
    <source>
        <dbReference type="Proteomes" id="UP000186817"/>
    </source>
</evidence>
<protein>
    <submittedName>
        <fullName evidence="2">Uncharacterized protein</fullName>
    </submittedName>
</protein>
<name>A0A1Q9CQE2_SYMMI</name>
<organism evidence="2 3">
    <name type="scientific">Symbiodinium microadriaticum</name>
    <name type="common">Dinoflagellate</name>
    <name type="synonym">Zooxanthella microadriatica</name>
    <dbReference type="NCBI Taxonomy" id="2951"/>
    <lineage>
        <taxon>Eukaryota</taxon>
        <taxon>Sar</taxon>
        <taxon>Alveolata</taxon>
        <taxon>Dinophyceae</taxon>
        <taxon>Suessiales</taxon>
        <taxon>Symbiodiniaceae</taxon>
        <taxon>Symbiodinium</taxon>
    </lineage>
</organism>
<sequence>MGTAWPVMDPSMLMMMNSGQGNWMQGQALPVQIPGQLTPQMIMPMMGQMTPGQTTPLGQTPGLMTPALPTEGARSKASGPPPPAKAQTPTPAPTPPERSAAVSGPQRAAPPLPAQRPKVPAMVLLNVPAEKPTHRLVKDVAEVDALLLKDWAWFQQLAGDSRPVFPAVPLAGAAYGRRDVLKNKASDIQVLFVPADVGAIGEAVAKVVANMGGRSHLVGDWHDLHLGFRSDEVSCTDTPPPPLFAFFWGLKSLLLFRRGPEMSQWGLVAILKDADPFLERPSLEKRARQEAAPLEAAAPNSPTEVASPGDLPGRLAKKRKVDKDAYAEWCREVKHLGTAECTCASSRWCFRSDAEIPKFAKRVSERWLGVFGPEVIFGTLAKCFCKRKCSWWHRLALTYVLHELIMNKMIPQEHRRVCLGWWMKPIGKIIRCMGWKEREPYCELFDFWSNAFEEPLLTESELKEIQESWDV</sequence>
<reference evidence="2 3" key="1">
    <citation type="submission" date="2016-02" db="EMBL/GenBank/DDBJ databases">
        <title>Genome analysis of coral dinoflagellate symbionts highlights evolutionary adaptations to a symbiotic lifestyle.</title>
        <authorList>
            <person name="Aranda M."/>
            <person name="Li Y."/>
            <person name="Liew Y.J."/>
            <person name="Baumgarten S."/>
            <person name="Simakov O."/>
            <person name="Wilson M."/>
            <person name="Piel J."/>
            <person name="Ashoor H."/>
            <person name="Bougouffa S."/>
            <person name="Bajic V.B."/>
            <person name="Ryu T."/>
            <person name="Ravasi T."/>
            <person name="Bayer T."/>
            <person name="Micklem G."/>
            <person name="Kim H."/>
            <person name="Bhak J."/>
            <person name="Lajeunesse T.C."/>
            <person name="Voolstra C.R."/>
        </authorList>
    </citation>
    <scope>NUCLEOTIDE SEQUENCE [LARGE SCALE GENOMIC DNA]</scope>
    <source>
        <strain evidence="2 3">CCMP2467</strain>
    </source>
</reference>
<feature type="region of interest" description="Disordered" evidence="1">
    <location>
        <begin position="289"/>
        <end position="314"/>
    </location>
</feature>